<keyword evidence="2" id="KW-0808">Transferase</keyword>
<dbReference type="Proteomes" id="UP000175691">
    <property type="component" value="Unassembled WGS sequence"/>
</dbReference>
<protein>
    <submittedName>
        <fullName evidence="2">Gamma-glutamyltransferase</fullName>
    </submittedName>
</protein>
<dbReference type="SUPFAM" id="SSF56235">
    <property type="entry name" value="N-terminal nucleophile aminohydrolases (Ntn hydrolases)"/>
    <property type="match status" value="1"/>
</dbReference>
<evidence type="ECO:0000313" key="2">
    <source>
        <dbReference type="EMBL" id="OFC72392.1"/>
    </source>
</evidence>
<name>A0A1E7ZG26_9ALTE</name>
<comment type="caution">
    <text evidence="2">The sequence shown here is derived from an EMBL/GenBank/DDBJ whole genome shotgun (WGS) entry which is preliminary data.</text>
</comment>
<dbReference type="InterPro" id="IPR029055">
    <property type="entry name" value="Ntn_hydrolases_N"/>
</dbReference>
<dbReference type="InterPro" id="IPR043137">
    <property type="entry name" value="GGT_ssub_C"/>
</dbReference>
<evidence type="ECO:0000256" key="1">
    <source>
        <dbReference type="SAM" id="MobiDB-lite"/>
    </source>
</evidence>
<feature type="compositionally biased region" description="Basic and acidic residues" evidence="1">
    <location>
        <begin position="507"/>
        <end position="520"/>
    </location>
</feature>
<organism evidence="2 3">
    <name type="scientific">Alteromonas confluentis</name>
    <dbReference type="NCBI Taxonomy" id="1656094"/>
    <lineage>
        <taxon>Bacteria</taxon>
        <taxon>Pseudomonadati</taxon>
        <taxon>Pseudomonadota</taxon>
        <taxon>Gammaproteobacteria</taxon>
        <taxon>Alteromonadales</taxon>
        <taxon>Alteromonadaceae</taxon>
        <taxon>Alteromonas/Salinimonas group</taxon>
        <taxon>Alteromonas</taxon>
    </lineage>
</organism>
<feature type="region of interest" description="Disordered" evidence="1">
    <location>
        <begin position="507"/>
        <end position="533"/>
    </location>
</feature>
<dbReference type="Pfam" id="PF01019">
    <property type="entry name" value="G_glu_transpept"/>
    <property type="match status" value="1"/>
</dbReference>
<dbReference type="STRING" id="1656094.BFC18_03830"/>
<sequence>MIMNNKPVIGFTAPHYAAAQVGNNILEKGGTAIEAMVAAAASIAVEYPHMNGLGGDGFWLISEPGKKPVGINAAGVAAKGATAEFYQGDDAIPSRGGKAALTMAGAVAGWQKALEISAGWQSPLPLATLLDTAINQANWGIEVTQSMSDASFKTFEDLGHDPAFSQFLIKEKPLKKGKIVKLPLLAATLKQLAERGLDDFYQGDIAERLAVDLAAAGSPITLADFQQYEAKIVEPLSVTTSKGTLYNLPAPTQGIASLLTLALYDQVWRLGTDDADMVHLLIECTKQAFIKRNQYVTDPARLDIDLQTLLSPASLAAMRANIDIDNALPWPHEAKPGDTIWMGACDSEGRMVSYIQSLYWEFGSGVVSPSTGIVWNNRGTSFSLDENSNQYLQPGMTPFHTLNPAFAELNDGRRISYGTMGGEGQPQTQAAVFARHVYHDKPLDRSIALGRWLLGRTWGDVSHNLKVERDVNDYVGEALLAKGHDMVVVDACNELMGHAGAVVRHADGSTEAATDPRSDGKAFAVAMPSDEEE</sequence>
<dbReference type="InterPro" id="IPR052896">
    <property type="entry name" value="GGT-like_enzyme"/>
</dbReference>
<dbReference type="EMBL" id="MDHN01000005">
    <property type="protein sequence ID" value="OFC72392.1"/>
    <property type="molecule type" value="Genomic_DNA"/>
</dbReference>
<evidence type="ECO:0000313" key="3">
    <source>
        <dbReference type="Proteomes" id="UP000175691"/>
    </source>
</evidence>
<dbReference type="Gene3D" id="1.10.246.130">
    <property type="match status" value="1"/>
</dbReference>
<dbReference type="Gene3D" id="3.60.20.40">
    <property type="match status" value="1"/>
</dbReference>
<gene>
    <name evidence="2" type="ORF">BFC18_03830</name>
</gene>
<reference evidence="2 3" key="1">
    <citation type="submission" date="2016-08" db="EMBL/GenBank/DDBJ databases">
        <authorList>
            <person name="Seilhamer J.J."/>
        </authorList>
    </citation>
    <scope>NUCLEOTIDE SEQUENCE [LARGE SCALE GENOMIC DNA]</scope>
    <source>
        <strain evidence="2 3">KCTC 42603</strain>
    </source>
</reference>
<keyword evidence="3" id="KW-1185">Reference proteome</keyword>
<dbReference type="GO" id="GO:0016740">
    <property type="term" value="F:transferase activity"/>
    <property type="evidence" value="ECO:0007669"/>
    <property type="project" value="UniProtKB-KW"/>
</dbReference>
<dbReference type="PRINTS" id="PR01210">
    <property type="entry name" value="GGTRANSPTASE"/>
</dbReference>
<proteinExistence type="predicted"/>
<dbReference type="AlphaFoldDB" id="A0A1E7ZG26"/>
<dbReference type="OrthoDB" id="5297205at2"/>
<accession>A0A1E7ZG26</accession>
<dbReference type="InterPro" id="IPR043138">
    <property type="entry name" value="GGT_lsub"/>
</dbReference>
<dbReference type="PANTHER" id="PTHR43881:SF5">
    <property type="entry name" value="GAMMA-GLUTAMYLTRANSPEPTIDASE"/>
    <property type="match status" value="1"/>
</dbReference>
<dbReference type="PANTHER" id="PTHR43881">
    <property type="entry name" value="GAMMA-GLUTAMYLTRANSPEPTIDASE (AFU_ORTHOLOGUE AFUA_4G13580)"/>
    <property type="match status" value="1"/>
</dbReference>